<dbReference type="InterPro" id="IPR011990">
    <property type="entry name" value="TPR-like_helical_dom_sf"/>
</dbReference>
<dbReference type="VEuPathDB" id="TriTrypDB:LtaPh_2116700"/>
<dbReference type="Proteomes" id="UP000419144">
    <property type="component" value="Unassembled WGS sequence"/>
</dbReference>
<evidence type="ECO:0000313" key="1">
    <source>
        <dbReference type="EMBL" id="GET88407.1"/>
    </source>
</evidence>
<evidence type="ECO:0000313" key="2">
    <source>
        <dbReference type="Proteomes" id="UP000419144"/>
    </source>
</evidence>
<keyword evidence="2" id="KW-1185">Reference proteome</keyword>
<proteinExistence type="predicted"/>
<protein>
    <submittedName>
        <fullName evidence="1">Uncharacterized protein</fullName>
    </submittedName>
</protein>
<reference evidence="1" key="1">
    <citation type="submission" date="2019-11" db="EMBL/GenBank/DDBJ databases">
        <title>Leishmania tarentolae CDS.</title>
        <authorList>
            <person name="Goto Y."/>
            <person name="Yamagishi J."/>
        </authorList>
    </citation>
    <scope>NUCLEOTIDE SEQUENCE [LARGE SCALE GENOMIC DNA]</scope>
    <source>
        <strain evidence="1">Parrot Tar II</strain>
    </source>
</reference>
<gene>
    <name evidence="1" type="ORF">LtaPh_2116700</name>
</gene>
<dbReference type="AlphaFoldDB" id="A0A640KL36"/>
<dbReference type="EMBL" id="BLBS01000028">
    <property type="protein sequence ID" value="GET88407.1"/>
    <property type="molecule type" value="Genomic_DNA"/>
</dbReference>
<dbReference type="Gene3D" id="1.25.40.10">
    <property type="entry name" value="Tetratricopeptide repeat domain"/>
    <property type="match status" value="1"/>
</dbReference>
<name>A0A640KL36_LEITA</name>
<accession>A0A640KL36</accession>
<comment type="caution">
    <text evidence="1">The sequence shown here is derived from an EMBL/GenBank/DDBJ whole genome shotgun (WGS) entry which is preliminary data.</text>
</comment>
<dbReference type="SUPFAM" id="SSF48452">
    <property type="entry name" value="TPR-like"/>
    <property type="match status" value="1"/>
</dbReference>
<organism evidence="1 2">
    <name type="scientific">Leishmania tarentolae</name>
    <name type="common">Sauroleishmania tarentolae</name>
    <dbReference type="NCBI Taxonomy" id="5689"/>
    <lineage>
        <taxon>Eukaryota</taxon>
        <taxon>Discoba</taxon>
        <taxon>Euglenozoa</taxon>
        <taxon>Kinetoplastea</taxon>
        <taxon>Metakinetoplastina</taxon>
        <taxon>Trypanosomatida</taxon>
        <taxon>Trypanosomatidae</taxon>
        <taxon>Leishmaniinae</taxon>
        <taxon>Leishmania</taxon>
        <taxon>lizard Leishmania</taxon>
    </lineage>
</organism>
<sequence length="395" mass="42857">MLAGGKTSLHTGLLEQWRERAQPLLSTATLQIVHWYTHTHTQSQARIHGMRATCLCAPTLRCALAASSSLPRSLVAPASATCFAVSSPRRRCSGTAAPAGCPVRTAAVSAVNVEEFTLNEEVVKQDLANMAKWNALSADIEAARTSGDHTKLLEHVEAGLQMLKEVGATNAPIQCESLLCMEASQAYYKMAQYDEARKYAEKARDSLLHDCKAELQDKAQIAEIEVFMGFVLCKQGGHDAAVEAQELLQKVLHWIDVDAKSAMPMQAVAAVNLRRSVLTGLGLSATTQATTLANSGETAEAKERYAKALDTLIEALNQHIDENDFELVKMTLEAILTSFEGLGDVSQAVATCRKYISWCRRHDDASGVADGEAMLTALCARQKIENPLETEEAKK</sequence>
<dbReference type="OrthoDB" id="271828at2759"/>